<feature type="compositionally biased region" description="Low complexity" evidence="1">
    <location>
        <begin position="80"/>
        <end position="96"/>
    </location>
</feature>
<sequence length="212" mass="22064">MRSEHYLDDLRRDLRRLADDAPAFDPRTVREPAEQASELGTRSRRPRRSWILGAAAAGLLVALVLPWAAMLGGADPVGAPAQQAAGDATTTATRDPGPIPVEERLPAHGGTGMEALLDGPTVVMAPGCVAVVGPNDDLVPVIWPQGYSSETTEEGTYLVRPDGTRVVRLGTPDRPGPPLRIGGGYGAAVPSACRGAGITATEGFWAGDVELG</sequence>
<dbReference type="Proteomes" id="UP001157126">
    <property type="component" value="Unassembled WGS sequence"/>
</dbReference>
<evidence type="ECO:0000313" key="4">
    <source>
        <dbReference type="Proteomes" id="UP001157126"/>
    </source>
</evidence>
<protein>
    <submittedName>
        <fullName evidence="3">Uncharacterized protein</fullName>
    </submittedName>
</protein>
<feature type="region of interest" description="Disordered" evidence="1">
    <location>
        <begin position="80"/>
        <end position="100"/>
    </location>
</feature>
<accession>A0ABQ6IN53</accession>
<keyword evidence="2" id="KW-1133">Transmembrane helix</keyword>
<evidence type="ECO:0000256" key="2">
    <source>
        <dbReference type="SAM" id="Phobius"/>
    </source>
</evidence>
<keyword evidence="2" id="KW-0812">Transmembrane</keyword>
<evidence type="ECO:0000256" key="1">
    <source>
        <dbReference type="SAM" id="MobiDB-lite"/>
    </source>
</evidence>
<evidence type="ECO:0000313" key="3">
    <source>
        <dbReference type="EMBL" id="GMA38856.1"/>
    </source>
</evidence>
<proteinExistence type="predicted"/>
<keyword evidence="2" id="KW-0472">Membrane</keyword>
<gene>
    <name evidence="3" type="ORF">GCM10025883_09010</name>
</gene>
<dbReference type="EMBL" id="BSUO01000001">
    <property type="protein sequence ID" value="GMA38856.1"/>
    <property type="molecule type" value="Genomic_DNA"/>
</dbReference>
<keyword evidence="4" id="KW-1185">Reference proteome</keyword>
<reference evidence="4" key="1">
    <citation type="journal article" date="2019" name="Int. J. Syst. Evol. Microbiol.">
        <title>The Global Catalogue of Microorganisms (GCM) 10K type strain sequencing project: providing services to taxonomists for standard genome sequencing and annotation.</title>
        <authorList>
            <consortium name="The Broad Institute Genomics Platform"/>
            <consortium name="The Broad Institute Genome Sequencing Center for Infectious Disease"/>
            <person name="Wu L."/>
            <person name="Ma J."/>
        </authorList>
    </citation>
    <scope>NUCLEOTIDE SEQUENCE [LARGE SCALE GENOMIC DNA]</scope>
    <source>
        <strain evidence="4">NBRC 113072</strain>
    </source>
</reference>
<feature type="region of interest" description="Disordered" evidence="1">
    <location>
        <begin position="17"/>
        <end position="44"/>
    </location>
</feature>
<organism evidence="3 4">
    <name type="scientific">Mobilicoccus caccae</name>
    <dbReference type="NCBI Taxonomy" id="1859295"/>
    <lineage>
        <taxon>Bacteria</taxon>
        <taxon>Bacillati</taxon>
        <taxon>Actinomycetota</taxon>
        <taxon>Actinomycetes</taxon>
        <taxon>Micrococcales</taxon>
        <taxon>Dermatophilaceae</taxon>
        <taxon>Mobilicoccus</taxon>
    </lineage>
</organism>
<comment type="caution">
    <text evidence="3">The sequence shown here is derived from an EMBL/GenBank/DDBJ whole genome shotgun (WGS) entry which is preliminary data.</text>
</comment>
<feature type="transmembrane region" description="Helical" evidence="2">
    <location>
        <begin position="50"/>
        <end position="70"/>
    </location>
</feature>
<dbReference type="RefSeq" id="WP_284302888.1">
    <property type="nucleotide sequence ID" value="NZ_BSUO01000001.1"/>
</dbReference>
<name>A0ABQ6IN53_9MICO</name>